<gene>
    <name evidence="8" type="ORF">B1R32_11037</name>
</gene>
<keyword evidence="3" id="KW-1003">Cell membrane</keyword>
<sequence>MSALQAEENTKESPEQASKLAFMLRALQYPNYRLFFGGQLVSLLGSWMTQIATTWLVYRLTGSALLLGAVAFAGQIPAFLLGPIAGVSIDRVNRHRLLVITQSLAMLQSFGLAYLAFSGHASIAAIIALLAFQGLINAFDMPARQAFVIELIENKEDLSNAIALNSSMFNIARLAGPSIGGLLIASVGEGWCFLIDGISYIGVIGCLLAMKVPAFVPKLNIKKPLQELKEGTNYAFGFAPIRSLIFLMGAMSLVGMPYAVLMPVIAKETMSGGANTLGFLMAASGSGALCAALVLAARQSVRGLGKLIPFCTIGFGVALLAFSQTSVLWLALPLLFLMGFAMMTQNAACNTLLQTIVESDKRGRVMSLYTMAFMGLAPFGSLWAGALAQKMGAPVALVVSAAGSILAGLWFASQLPSLREDIVPIYQKLGIIPAVASGMSEESQLAAPPQRAG</sequence>
<dbReference type="PANTHER" id="PTHR23513">
    <property type="entry name" value="INTEGRAL MEMBRANE EFFLUX PROTEIN-RELATED"/>
    <property type="match status" value="1"/>
</dbReference>
<keyword evidence="2" id="KW-0813">Transport</keyword>
<evidence type="ECO:0000256" key="7">
    <source>
        <dbReference type="SAM" id="Phobius"/>
    </source>
</evidence>
<dbReference type="Proteomes" id="UP000237684">
    <property type="component" value="Unassembled WGS sequence"/>
</dbReference>
<evidence type="ECO:0000256" key="1">
    <source>
        <dbReference type="ARBA" id="ARBA00004651"/>
    </source>
</evidence>
<feature type="transmembrane region" description="Helical" evidence="7">
    <location>
        <begin position="365"/>
        <end position="385"/>
    </location>
</feature>
<evidence type="ECO:0000256" key="6">
    <source>
        <dbReference type="ARBA" id="ARBA00023136"/>
    </source>
</evidence>
<dbReference type="RefSeq" id="WP_202973499.1">
    <property type="nucleotide sequence ID" value="NZ_NIGF01000010.1"/>
</dbReference>
<feature type="transmembrane region" description="Helical" evidence="7">
    <location>
        <begin position="197"/>
        <end position="216"/>
    </location>
</feature>
<name>A0A2S8SRY7_9BACT</name>
<dbReference type="GO" id="GO:0005886">
    <property type="term" value="C:plasma membrane"/>
    <property type="evidence" value="ECO:0007669"/>
    <property type="project" value="UniProtKB-SubCell"/>
</dbReference>
<evidence type="ECO:0000313" key="9">
    <source>
        <dbReference type="Proteomes" id="UP000237684"/>
    </source>
</evidence>
<keyword evidence="5 7" id="KW-1133">Transmembrane helix</keyword>
<dbReference type="Pfam" id="PF05977">
    <property type="entry name" value="MFS_3"/>
    <property type="match status" value="1"/>
</dbReference>
<accession>A0A2S8SRY7</accession>
<dbReference type="EMBL" id="NIGF01000010">
    <property type="protein sequence ID" value="PQV63574.1"/>
    <property type="molecule type" value="Genomic_DNA"/>
</dbReference>
<evidence type="ECO:0000256" key="2">
    <source>
        <dbReference type="ARBA" id="ARBA00022448"/>
    </source>
</evidence>
<dbReference type="Gene3D" id="1.20.1250.20">
    <property type="entry name" value="MFS general substrate transporter like domains"/>
    <property type="match status" value="1"/>
</dbReference>
<dbReference type="AlphaFoldDB" id="A0A2S8SRY7"/>
<dbReference type="PANTHER" id="PTHR23513:SF11">
    <property type="entry name" value="STAPHYLOFERRIN A TRANSPORTER"/>
    <property type="match status" value="1"/>
</dbReference>
<dbReference type="InterPro" id="IPR010290">
    <property type="entry name" value="TM_effector"/>
</dbReference>
<dbReference type="CDD" id="cd06173">
    <property type="entry name" value="MFS_MefA_like"/>
    <property type="match status" value="1"/>
</dbReference>
<comment type="caution">
    <text evidence="8">The sequence shown here is derived from an EMBL/GenBank/DDBJ whole genome shotgun (WGS) entry which is preliminary data.</text>
</comment>
<proteinExistence type="predicted"/>
<comment type="subcellular location">
    <subcellularLocation>
        <location evidence="1">Cell membrane</location>
        <topology evidence="1">Multi-pass membrane protein</topology>
    </subcellularLocation>
</comment>
<dbReference type="InterPro" id="IPR036259">
    <property type="entry name" value="MFS_trans_sf"/>
</dbReference>
<feature type="transmembrane region" description="Helical" evidence="7">
    <location>
        <begin position="244"/>
        <end position="265"/>
    </location>
</feature>
<dbReference type="FunCoup" id="A0A2S8SRY7">
    <property type="interactions" value="128"/>
</dbReference>
<evidence type="ECO:0000256" key="5">
    <source>
        <dbReference type="ARBA" id="ARBA00022989"/>
    </source>
</evidence>
<feature type="transmembrane region" description="Helical" evidence="7">
    <location>
        <begin position="304"/>
        <end position="322"/>
    </location>
</feature>
<evidence type="ECO:0000313" key="8">
    <source>
        <dbReference type="EMBL" id="PQV63574.1"/>
    </source>
</evidence>
<protein>
    <submittedName>
        <fullName evidence="8">Putative arabinose efflux permease, MFS family</fullName>
    </submittedName>
</protein>
<organism evidence="8 9">
    <name type="scientific">Abditibacterium utsteinense</name>
    <dbReference type="NCBI Taxonomy" id="1960156"/>
    <lineage>
        <taxon>Bacteria</taxon>
        <taxon>Pseudomonadati</taxon>
        <taxon>Abditibacteriota</taxon>
        <taxon>Abditibacteriia</taxon>
        <taxon>Abditibacteriales</taxon>
        <taxon>Abditibacteriaceae</taxon>
        <taxon>Abditibacterium</taxon>
    </lineage>
</organism>
<feature type="transmembrane region" description="Helical" evidence="7">
    <location>
        <begin position="391"/>
        <end position="412"/>
    </location>
</feature>
<feature type="transmembrane region" description="Helical" evidence="7">
    <location>
        <begin position="64"/>
        <end position="85"/>
    </location>
</feature>
<keyword evidence="9" id="KW-1185">Reference proteome</keyword>
<feature type="transmembrane region" description="Helical" evidence="7">
    <location>
        <begin position="34"/>
        <end position="58"/>
    </location>
</feature>
<dbReference type="SUPFAM" id="SSF103473">
    <property type="entry name" value="MFS general substrate transporter"/>
    <property type="match status" value="1"/>
</dbReference>
<dbReference type="InParanoid" id="A0A2S8SRY7"/>
<evidence type="ECO:0000256" key="4">
    <source>
        <dbReference type="ARBA" id="ARBA00022692"/>
    </source>
</evidence>
<keyword evidence="6 7" id="KW-0472">Membrane</keyword>
<keyword evidence="4 7" id="KW-0812">Transmembrane</keyword>
<feature type="transmembrane region" description="Helical" evidence="7">
    <location>
        <begin position="277"/>
        <end position="297"/>
    </location>
</feature>
<reference evidence="8 9" key="1">
    <citation type="journal article" date="2018" name="Syst. Appl. Microbiol.">
        <title>Abditibacterium utsteinense sp. nov., the first cultivated member of candidate phylum FBP, isolated from ice-free Antarctic soil samples.</title>
        <authorList>
            <person name="Tahon G."/>
            <person name="Tytgat B."/>
            <person name="Lebbe L."/>
            <person name="Carlier A."/>
            <person name="Willems A."/>
        </authorList>
    </citation>
    <scope>NUCLEOTIDE SEQUENCE [LARGE SCALE GENOMIC DNA]</scope>
    <source>
        <strain evidence="8 9">LMG 29911</strain>
    </source>
</reference>
<feature type="transmembrane region" description="Helical" evidence="7">
    <location>
        <begin position="328"/>
        <end position="353"/>
    </location>
</feature>
<evidence type="ECO:0000256" key="3">
    <source>
        <dbReference type="ARBA" id="ARBA00022475"/>
    </source>
</evidence>